<dbReference type="GO" id="GO:0051455">
    <property type="term" value="P:spindle attachment to meiosis I kinetochore"/>
    <property type="evidence" value="ECO:0007669"/>
    <property type="project" value="EnsemblFungi"/>
</dbReference>
<dbReference type="GO" id="GO:0005730">
    <property type="term" value="C:nucleolus"/>
    <property type="evidence" value="ECO:0007669"/>
    <property type="project" value="EnsemblFungi"/>
</dbReference>
<dbReference type="GO" id="GO:0051754">
    <property type="term" value="P:meiotic sister chromatid cohesion, centromeric"/>
    <property type="evidence" value="ECO:0007669"/>
    <property type="project" value="EnsemblFungi"/>
</dbReference>
<dbReference type="OrthoDB" id="2431049at2759"/>
<dbReference type="InParanoid" id="G0VER7"/>
<dbReference type="PANTHER" id="PTHR28006:SF1">
    <property type="entry name" value="MONOPOLIN COMPLEX SUBUNIT CSM1"/>
    <property type="match status" value="1"/>
</dbReference>
<keyword evidence="5" id="KW-1185">Reference proteome</keyword>
<dbReference type="InterPro" id="IPR020981">
    <property type="entry name" value="Csm1/Pcs1_C"/>
</dbReference>
<dbReference type="Proteomes" id="UP000001640">
    <property type="component" value="Chromosome 4"/>
</dbReference>
<evidence type="ECO:0000256" key="1">
    <source>
        <dbReference type="SAM" id="Coils"/>
    </source>
</evidence>
<dbReference type="InterPro" id="IPR041671">
    <property type="entry name" value="Csm1_N"/>
</dbReference>
<gene>
    <name evidence="4" type="primary">NCAS0D04770</name>
    <name evidence="4" type="ordered locus">NCAS_0D04770</name>
</gene>
<dbReference type="GO" id="GO:0034503">
    <property type="term" value="P:protein localization to nucleolar rDNA repeats"/>
    <property type="evidence" value="ECO:0007669"/>
    <property type="project" value="EnsemblFungi"/>
</dbReference>
<dbReference type="STRING" id="1064592.G0VER7"/>
<dbReference type="Gene3D" id="3.90.1150.80">
    <property type="match status" value="1"/>
</dbReference>
<dbReference type="HOGENOM" id="CLU_100702_0_0_1"/>
<organism evidence="4 5">
    <name type="scientific">Naumovozyma castellii</name>
    <name type="common">Yeast</name>
    <name type="synonym">Saccharomyces castellii</name>
    <dbReference type="NCBI Taxonomy" id="27288"/>
    <lineage>
        <taxon>Eukaryota</taxon>
        <taxon>Fungi</taxon>
        <taxon>Dikarya</taxon>
        <taxon>Ascomycota</taxon>
        <taxon>Saccharomycotina</taxon>
        <taxon>Saccharomycetes</taxon>
        <taxon>Saccharomycetales</taxon>
        <taxon>Saccharomycetaceae</taxon>
        <taxon>Naumovozyma</taxon>
    </lineage>
</organism>
<dbReference type="OMA" id="GLWFDTS"/>
<evidence type="ECO:0000313" key="4">
    <source>
        <dbReference type="EMBL" id="CCC70058.1"/>
    </source>
</evidence>
<dbReference type="Pfam" id="PF18504">
    <property type="entry name" value="Csm1_N"/>
    <property type="match status" value="1"/>
</dbReference>
<dbReference type="FunCoup" id="G0VER7">
    <property type="interactions" value="217"/>
</dbReference>
<evidence type="ECO:0000259" key="2">
    <source>
        <dbReference type="Pfam" id="PF12539"/>
    </source>
</evidence>
<name>G0VER7_NAUCA</name>
<feature type="domain" description="Csm1 N-terminal" evidence="3">
    <location>
        <begin position="1"/>
        <end position="70"/>
    </location>
</feature>
<keyword evidence="1" id="KW-0175">Coiled coil</keyword>
<dbReference type="AlphaFoldDB" id="G0VER7"/>
<evidence type="ECO:0008006" key="6">
    <source>
        <dbReference type="Google" id="ProtNLM"/>
    </source>
</evidence>
<dbReference type="EMBL" id="HE576755">
    <property type="protein sequence ID" value="CCC70058.1"/>
    <property type="molecule type" value="Genomic_DNA"/>
</dbReference>
<dbReference type="GO" id="GO:0045144">
    <property type="term" value="P:meiotic sister chromatid segregation"/>
    <property type="evidence" value="ECO:0007669"/>
    <property type="project" value="TreeGrafter"/>
</dbReference>
<evidence type="ECO:0000313" key="5">
    <source>
        <dbReference type="Proteomes" id="UP000001640"/>
    </source>
</evidence>
<dbReference type="GeneID" id="96903664"/>
<proteinExistence type="predicted"/>
<dbReference type="GO" id="GO:0070550">
    <property type="term" value="P:rDNA chromatin condensation"/>
    <property type="evidence" value="ECO:0007669"/>
    <property type="project" value="EnsemblFungi"/>
</dbReference>
<reference evidence="4 5" key="1">
    <citation type="journal article" date="2011" name="Proc. Natl. Acad. Sci. U.S.A.">
        <title>Evolutionary erosion of yeast sex chromosomes by mating-type switching accidents.</title>
        <authorList>
            <person name="Gordon J.L."/>
            <person name="Armisen D."/>
            <person name="Proux-Wera E."/>
            <person name="Oheigeartaigh S.S."/>
            <person name="Byrne K.P."/>
            <person name="Wolfe K.H."/>
        </authorList>
    </citation>
    <scope>NUCLEOTIDE SEQUENCE [LARGE SCALE GENOMIC DNA]</scope>
    <source>
        <strain evidence="5">ATCC 76901 / BCRC 22586 / CBS 4309 / NBRC 1992 / NRRL Y-12630</strain>
    </source>
</reference>
<dbReference type="PANTHER" id="PTHR28006">
    <property type="entry name" value="MONOPOLIN COMPLEX SUBUNIT CSM1"/>
    <property type="match status" value="1"/>
</dbReference>
<feature type="coiled-coil region" evidence="1">
    <location>
        <begin position="4"/>
        <end position="70"/>
    </location>
</feature>
<accession>G0VER7</accession>
<dbReference type="GO" id="GO:0034506">
    <property type="term" value="C:chromosome, centromeric core domain"/>
    <property type="evidence" value="ECO:0007669"/>
    <property type="project" value="TreeGrafter"/>
</dbReference>
<dbReference type="InterPro" id="IPR040349">
    <property type="entry name" value="Csm1/Pcs1"/>
</dbReference>
<dbReference type="GO" id="GO:0033551">
    <property type="term" value="C:monopolin complex"/>
    <property type="evidence" value="ECO:0007669"/>
    <property type="project" value="EnsemblFungi"/>
</dbReference>
<dbReference type="GO" id="GO:0072686">
    <property type="term" value="C:mitotic spindle"/>
    <property type="evidence" value="ECO:0007669"/>
    <property type="project" value="TreeGrafter"/>
</dbReference>
<dbReference type="Pfam" id="PF12539">
    <property type="entry name" value="Csm1"/>
    <property type="match status" value="1"/>
</dbReference>
<dbReference type="GO" id="GO:1990644">
    <property type="term" value="F:microtubule site clamp"/>
    <property type="evidence" value="ECO:0007669"/>
    <property type="project" value="TreeGrafter"/>
</dbReference>
<dbReference type="InterPro" id="IPR038608">
    <property type="entry name" value="Csm1/Pcs1_C_sf"/>
</dbReference>
<protein>
    <recommendedName>
        <fullName evidence="6">Monopolin complex subunit Csm1/Pcs1 C-terminal domain-containing protein</fullName>
    </recommendedName>
</protein>
<dbReference type="RefSeq" id="XP_003676419.1">
    <property type="nucleotide sequence ID" value="XM_003676371.1"/>
</dbReference>
<reference key="2">
    <citation type="submission" date="2011-08" db="EMBL/GenBank/DDBJ databases">
        <title>Genome sequence of Naumovozyma castellii.</title>
        <authorList>
            <person name="Gordon J.L."/>
            <person name="Armisen D."/>
            <person name="Proux-Wera E."/>
            <person name="OhEigeartaigh S.S."/>
            <person name="Byrne K.P."/>
            <person name="Wolfe K.H."/>
        </authorList>
    </citation>
    <scope>NUCLEOTIDE SEQUENCE</scope>
    <source>
        <strain>Type strain:CBS 4309</strain>
    </source>
</reference>
<dbReference type="Gene3D" id="1.20.5.340">
    <property type="match status" value="1"/>
</dbReference>
<dbReference type="eggNOG" id="ENOG502RZY3">
    <property type="taxonomic scope" value="Eukaryota"/>
</dbReference>
<dbReference type="GO" id="GO:0042802">
    <property type="term" value="F:identical protein binding"/>
    <property type="evidence" value="ECO:0007669"/>
    <property type="project" value="EnsemblFungi"/>
</dbReference>
<evidence type="ECO:0000259" key="3">
    <source>
        <dbReference type="Pfam" id="PF18504"/>
    </source>
</evidence>
<feature type="domain" description="Monopolin complex subunit Csm1/Pcs1 C-terminal" evidence="2">
    <location>
        <begin position="73"/>
        <end position="158"/>
    </location>
</feature>
<dbReference type="KEGG" id="ncs:NCAS_0D04770"/>
<dbReference type="GO" id="GO:0005635">
    <property type="term" value="C:nuclear envelope"/>
    <property type="evidence" value="ECO:0007669"/>
    <property type="project" value="EnsemblFungi"/>
</dbReference>
<sequence>MDPLTQYKESVKEQSENAELLIAKLIHENSVLTTKNDTYSQEVETLRLQMAKLQEQLKVSEELRKKQAENIEVIKDLFEHLCCVRVHKSYEDDTGLWFDTSQGSNNGVMDYKLGFVKGEESETDVIYVPLLKQRTVEELQTLQNQLPAYMFDTLSFPLKSLSQFYTKLSRCLNKKVVTEANASS</sequence>
<dbReference type="CDD" id="cd23787">
    <property type="entry name" value="RWD_CSM1"/>
    <property type="match status" value="1"/>
</dbReference>
<dbReference type="GO" id="GO:0051315">
    <property type="term" value="P:attachment of mitotic spindle microtubules to kinetochore"/>
    <property type="evidence" value="ECO:0007669"/>
    <property type="project" value="TreeGrafter"/>
</dbReference>